<evidence type="ECO:0000259" key="2">
    <source>
        <dbReference type="Pfam" id="PF13454"/>
    </source>
</evidence>
<reference evidence="3" key="1">
    <citation type="submission" date="2024-07" db="EMBL/GenBank/DDBJ databases">
        <title>Complete genome sequences of cellulolytic bacteria, Kitasatospora sp. CMC57 and Streptomyces sp. CMC78, isolated from Japanese agricultural soil.</title>
        <authorList>
            <person name="Hashimoto T."/>
            <person name="Ito M."/>
            <person name="Iwamoto M."/>
            <person name="Fukahori D."/>
            <person name="Shoda T."/>
            <person name="Sakoda M."/>
            <person name="Morohoshi T."/>
            <person name="Mitsuboshi M."/>
            <person name="Nishizawa T."/>
        </authorList>
    </citation>
    <scope>NUCLEOTIDE SEQUENCE</scope>
    <source>
        <strain evidence="3">CMC78</strain>
    </source>
</reference>
<organism evidence="3">
    <name type="scientific">Streptomyces sp. CMC78</name>
    <dbReference type="NCBI Taxonomy" id="3231512"/>
    <lineage>
        <taxon>Bacteria</taxon>
        <taxon>Bacillati</taxon>
        <taxon>Actinomycetota</taxon>
        <taxon>Actinomycetes</taxon>
        <taxon>Kitasatosporales</taxon>
        <taxon>Streptomycetaceae</taxon>
        <taxon>Streptomyces</taxon>
    </lineage>
</organism>
<dbReference type="Pfam" id="PF13454">
    <property type="entry name" value="NAD_binding_9"/>
    <property type="match status" value="1"/>
</dbReference>
<proteinExistence type="predicted"/>
<feature type="region of interest" description="Disordered" evidence="1">
    <location>
        <begin position="1"/>
        <end position="46"/>
    </location>
</feature>
<dbReference type="AlphaFoldDB" id="A0AB33KI52"/>
<protein>
    <submittedName>
        <fullName evidence="3">FAD/NAD(P)-binding protein</fullName>
    </submittedName>
</protein>
<dbReference type="KEGG" id="stcm:SCMC78_52890"/>
<dbReference type="EMBL" id="AP035884">
    <property type="protein sequence ID" value="BFP55482.1"/>
    <property type="molecule type" value="Genomic_DNA"/>
</dbReference>
<name>A0AB33KI52_9ACTN</name>
<evidence type="ECO:0000313" key="3">
    <source>
        <dbReference type="EMBL" id="BFP55482.1"/>
    </source>
</evidence>
<dbReference type="InterPro" id="IPR036188">
    <property type="entry name" value="FAD/NAD-bd_sf"/>
</dbReference>
<sequence>MPNDSARPFTGQETDEGRTVGDPASASSTAASASASTAASASAPADEGVTRIGVVGAGPRGISVVERLCANAGLPYARERRYAVHLVDPFPDGGQVWRTGQRAELLMNTVASQITLYCDESVDCAGPVVPGPSLHQWAALLEELGSGGLPADVRREAAALGPDAYPTRRLYGHYLMWVLDRLRRGAPPNLTITVHHATAVALRDAPGGRRTQVVTLDRGGELAELDAVVLAQGHVPVEPTARQREFGRYARRNGLLYFPPANPADVDFAAIGAGQPTGLLGMGLTFFDVVALLTGGRGGVFERDGGGALVYRPSGLEPVLYAGSRRGVPYHARGENEKGVSGRHEPLFLTPSVIEELRERHRSTGTLSFNEHVWPLVSREVRAVYYRALLTERGEAAAGAVFCAEFVARGGPEGAEEAALLDRHGIPAERRWSWPLIERPYGEREFADRWVFQGWLLGHLREDVAEALKGNVSSPLKAALDVLRDLRNEIRLVVDHAGISGRSYRDELRAWYTPLNAYLSIGPPARRIEELIALIEAGVVRMCLPGVRAEPEPEQGGFVLRSAGAPASGVRVSALIEARLSEPDLRSTTDPLLRSLLRSGQCAPYRIPDGAGGFHETGGVAVSRRPYHLLDAARRPHPRRFAFGVPTESVHWVTAAGVRPGVNSVILGDSDAIARRCLAAVRPAAAAPARHDAPLRRHIPLPWLPTSCPPAAVPAPTAQGAS</sequence>
<gene>
    <name evidence="3" type="ORF">SCMC78_52890</name>
</gene>
<dbReference type="SUPFAM" id="SSF51905">
    <property type="entry name" value="FAD/NAD(P)-binding domain"/>
    <property type="match status" value="1"/>
</dbReference>
<dbReference type="InterPro" id="IPR052189">
    <property type="entry name" value="L-asp_N-monooxygenase_NS-form"/>
</dbReference>
<dbReference type="InterPro" id="IPR038732">
    <property type="entry name" value="HpyO/CreE_NAD-binding"/>
</dbReference>
<dbReference type="PANTHER" id="PTHR40254">
    <property type="entry name" value="BLR0577 PROTEIN"/>
    <property type="match status" value="1"/>
</dbReference>
<feature type="compositionally biased region" description="Low complexity" evidence="1">
    <location>
        <begin position="23"/>
        <end position="45"/>
    </location>
</feature>
<evidence type="ECO:0000256" key="1">
    <source>
        <dbReference type="SAM" id="MobiDB-lite"/>
    </source>
</evidence>
<dbReference type="PANTHER" id="PTHR40254:SF1">
    <property type="entry name" value="BLR0577 PROTEIN"/>
    <property type="match status" value="1"/>
</dbReference>
<dbReference type="RefSeq" id="WP_408054342.1">
    <property type="nucleotide sequence ID" value="NZ_AP035884.1"/>
</dbReference>
<accession>A0AB33KI52</accession>
<feature type="domain" description="FAD-dependent urate hydroxylase HpyO/Asp monooxygenase CreE-like FAD/NAD(P)-binding" evidence="2">
    <location>
        <begin position="54"/>
        <end position="234"/>
    </location>
</feature>